<evidence type="ECO:0000313" key="3">
    <source>
        <dbReference type="Proteomes" id="UP000186601"/>
    </source>
</evidence>
<feature type="compositionally biased region" description="Polar residues" evidence="1">
    <location>
        <begin position="120"/>
        <end position="132"/>
    </location>
</feature>
<dbReference type="EMBL" id="MLYV02000814">
    <property type="protein sequence ID" value="PSR77090.1"/>
    <property type="molecule type" value="Genomic_DNA"/>
</dbReference>
<feature type="region of interest" description="Disordered" evidence="1">
    <location>
        <begin position="388"/>
        <end position="844"/>
    </location>
</feature>
<feature type="region of interest" description="Disordered" evidence="1">
    <location>
        <begin position="80"/>
        <end position="357"/>
    </location>
</feature>
<dbReference type="STRING" id="98765.A0A2R6NUQ3"/>
<protein>
    <submittedName>
        <fullName evidence="2">Uncharacterized protein</fullName>
    </submittedName>
</protein>
<feature type="compositionally biased region" description="Basic residues" evidence="1">
    <location>
        <begin position="266"/>
        <end position="279"/>
    </location>
</feature>
<reference evidence="2 3" key="1">
    <citation type="submission" date="2018-02" db="EMBL/GenBank/DDBJ databases">
        <title>Genome sequence of the basidiomycete white-rot fungus Phlebia centrifuga.</title>
        <authorList>
            <person name="Granchi Z."/>
            <person name="Peng M."/>
            <person name="de Vries R.P."/>
            <person name="Hilden K."/>
            <person name="Makela M.R."/>
            <person name="Grigoriev I."/>
            <person name="Riley R."/>
        </authorList>
    </citation>
    <scope>NUCLEOTIDE SEQUENCE [LARGE SCALE GENOMIC DNA]</scope>
    <source>
        <strain evidence="2 3">FBCC195</strain>
    </source>
</reference>
<sequence>MASSPIPRTRVIGKRESTLRASILDTALELGVGSSRTVANWIFNPVEEEDEDAESNISPSLTYASTATSEEFSLSPSFAFDRARPGAGQSGLAKSQDRSAGSPLQYSRSDGILSRGLTPEPSSQRMIQFDLSSTPEPRVPSPIPPSSKLRKLRKPKPDGYESDGGYVSDGGKGDKQKKDKKSKKKGGNEDETDGGYLSDMLGRRKTKKDKKKVSELPAIDNETDAGYVSTTSAARGKKKKTSKSSIISPTAGEESDAGNMSESSTKRRRFFRLNTKSRKRQDSSDVSLPEVIPPVPSLPPMPLPIAERFIRSETPSTSEQSRITTPTISERTAPQRSSDDASFLDTGSVSSPLDSPRALTKAFGDAQSIRTPSTDVLRAFGRQVGLHALKSPGAPTGSAPQSREGLDPTEAYYSMSTLSNGNVPMMGMPKPKRNFSQKRTPAHASAPNARALSARPRPIPMMLTPPTPLSDMNSVRASPRSPSSDAAFPPTPQSVHSSSSYFDSLTEGGEDAMPSPLLSPALPSGPIASPMALARPNALGKYDLPPPSPPPMGPLPQVPPSPSMSISQDSRTAQSYVRRPGTADNDQLPPPSPLTQRRLRPGTAPSDTAPSTFRSVSNGNLKGRPGTAPSSAPAMIRSESSPSIDSTPLFLRRIPSIQRGRESPFPSRPVLTPDASADLVRRTSPARPGARPSPIDSDEPPLSADAIHRGDQRKQLGVNWQPRSASALETRQYDDEDNIDSHSWVDFESANGSARTSARSSIESHPDIESVLSALQDGEDGDERDSQDFSDLYASRSREEMEDDDDRSRYPDEERSTAGRSTRYFDVDGNGDAEGDNRYSMWSEGDGRSRISILDDERSGDARVRFMKRVEEMYSKEGIERGLAPPVPALPPSGRNQTK</sequence>
<dbReference type="AlphaFoldDB" id="A0A2R6NUQ3"/>
<dbReference type="OrthoDB" id="2690066at2759"/>
<gene>
    <name evidence="2" type="ORF">PHLCEN_2v8079</name>
</gene>
<accession>A0A2R6NUQ3</accession>
<proteinExistence type="predicted"/>
<feature type="compositionally biased region" description="Polar residues" evidence="1">
    <location>
        <begin position="313"/>
        <end position="336"/>
    </location>
</feature>
<evidence type="ECO:0000313" key="2">
    <source>
        <dbReference type="EMBL" id="PSR77090.1"/>
    </source>
</evidence>
<feature type="compositionally biased region" description="Polar residues" evidence="1">
    <location>
        <begin position="566"/>
        <end position="575"/>
    </location>
</feature>
<feature type="compositionally biased region" description="Pro residues" evidence="1">
    <location>
        <begin position="291"/>
        <end position="303"/>
    </location>
</feature>
<feature type="compositionally biased region" description="Polar residues" evidence="1">
    <location>
        <begin position="750"/>
        <end position="761"/>
    </location>
</feature>
<feature type="region of interest" description="Disordered" evidence="1">
    <location>
        <begin position="877"/>
        <end position="899"/>
    </location>
</feature>
<organism evidence="2 3">
    <name type="scientific">Hermanssonia centrifuga</name>
    <dbReference type="NCBI Taxonomy" id="98765"/>
    <lineage>
        <taxon>Eukaryota</taxon>
        <taxon>Fungi</taxon>
        <taxon>Dikarya</taxon>
        <taxon>Basidiomycota</taxon>
        <taxon>Agaricomycotina</taxon>
        <taxon>Agaricomycetes</taxon>
        <taxon>Polyporales</taxon>
        <taxon>Meruliaceae</taxon>
        <taxon>Hermanssonia</taxon>
    </lineage>
</organism>
<evidence type="ECO:0000256" key="1">
    <source>
        <dbReference type="SAM" id="MobiDB-lite"/>
    </source>
</evidence>
<name>A0A2R6NUQ3_9APHY</name>
<comment type="caution">
    <text evidence="2">The sequence shown here is derived from an EMBL/GenBank/DDBJ whole genome shotgun (WGS) entry which is preliminary data.</text>
</comment>
<feature type="compositionally biased region" description="Polar residues" evidence="1">
    <location>
        <begin position="605"/>
        <end position="620"/>
    </location>
</feature>
<feature type="compositionally biased region" description="Pro residues" evidence="1">
    <location>
        <begin position="457"/>
        <end position="468"/>
    </location>
</feature>
<feature type="compositionally biased region" description="Low complexity" evidence="1">
    <location>
        <begin position="512"/>
        <end position="530"/>
    </location>
</feature>
<keyword evidence="3" id="KW-1185">Reference proteome</keyword>
<feature type="compositionally biased region" description="Polar residues" evidence="1">
    <location>
        <begin position="493"/>
        <end position="503"/>
    </location>
</feature>
<dbReference type="Proteomes" id="UP000186601">
    <property type="component" value="Unassembled WGS sequence"/>
</dbReference>
<feature type="compositionally biased region" description="Pro residues" evidence="1">
    <location>
        <begin position="544"/>
        <end position="562"/>
    </location>
</feature>
<feature type="compositionally biased region" description="Low complexity" evidence="1">
    <location>
        <begin position="477"/>
        <end position="488"/>
    </location>
</feature>
<feature type="compositionally biased region" description="Polar residues" evidence="1">
    <location>
        <begin position="98"/>
        <end position="108"/>
    </location>
</feature>
<feature type="compositionally biased region" description="Basic and acidic residues" evidence="1">
    <location>
        <begin position="806"/>
        <end position="817"/>
    </location>
</feature>